<dbReference type="InterPro" id="IPR049912">
    <property type="entry name" value="CRESS_DNA_REP"/>
</dbReference>
<dbReference type="GO" id="GO:0004519">
    <property type="term" value="F:endonuclease activity"/>
    <property type="evidence" value="ECO:0007669"/>
    <property type="project" value="UniProtKB-KW"/>
</dbReference>
<evidence type="ECO:0000256" key="5">
    <source>
        <dbReference type="ARBA" id="ARBA00022705"/>
    </source>
</evidence>
<keyword evidence="5" id="KW-0235">DNA replication</keyword>
<dbReference type="GO" id="GO:0042025">
    <property type="term" value="C:host cell nucleus"/>
    <property type="evidence" value="ECO:0007669"/>
    <property type="project" value="UniProtKB-SubCell"/>
</dbReference>
<dbReference type="GO" id="GO:0006260">
    <property type="term" value="P:DNA replication"/>
    <property type="evidence" value="ECO:0007669"/>
    <property type="project" value="UniProtKB-KW"/>
</dbReference>
<keyword evidence="9" id="KW-0255">Endonuclease</keyword>
<dbReference type="InterPro" id="IPR001301">
    <property type="entry name" value="Gemini_AL1_CLV"/>
</dbReference>
<reference evidence="14" key="1">
    <citation type="submission" date="2020-10" db="EMBL/GenBank/DDBJ databases">
        <title>CRESS DNA virus dark matter in the feces of wild birds.</title>
        <authorList>
            <person name="Yang S."/>
            <person name="Zhang W."/>
        </authorList>
    </citation>
    <scope>NUCLEOTIDE SEQUENCE</scope>
    <source>
        <strain evidence="14">Rfb200gen13</strain>
    </source>
</reference>
<evidence type="ECO:0000256" key="6">
    <source>
        <dbReference type="ARBA" id="ARBA00022722"/>
    </source>
</evidence>
<evidence type="ECO:0000256" key="9">
    <source>
        <dbReference type="ARBA" id="ARBA00022759"/>
    </source>
</evidence>
<evidence type="ECO:0000256" key="3">
    <source>
        <dbReference type="ARBA" id="ARBA00022679"/>
    </source>
</evidence>
<organism evidence="14">
    <name type="scientific">Tarsiger cyanurus Genomoviridae sp</name>
    <dbReference type="NCBI Taxonomy" id="2814994"/>
    <lineage>
        <taxon>Viruses</taxon>
        <taxon>Monodnaviria</taxon>
        <taxon>Shotokuvirae</taxon>
        <taxon>Cressdnaviricota</taxon>
        <taxon>Repensiviricetes</taxon>
        <taxon>Geplafuvirales</taxon>
        <taxon>Genomoviridae</taxon>
    </lineage>
</organism>
<keyword evidence="11" id="KW-0190">Covalent protein-DNA linkage</keyword>
<keyword evidence="10" id="KW-0378">Hydrolase</keyword>
<sequence>MPFRFQARYALLTYAQCGDLDGFRVMDMLSGLGAECIIGREIHEDGGIHLHCFVDFERQFRSRRTDIFDVDGRHPNITSSKGAPWGGYDYAIKDGDVICGGLERPEEPSAKRVTKDWAAWSEITNARDRDHFWELVHHLDPKAAACNHGQLAKYAEWRFAAKSPVYATPDGITFVGGDDDGRSAWVGQSGIQSGEPLVGRCMSLVLFGDSRTGKTLWARSLGTHVYTVGMVSGSELKKVQGDDVKYAIFDDIRGGIKFFPAFKEWLGAQAYVTIKELYREPALTKWGKPSIWIANDDPRQGMEQGDISWMEANCVFIEVTESIFRASTE</sequence>
<dbReference type="GO" id="GO:0005198">
    <property type="term" value="F:structural molecule activity"/>
    <property type="evidence" value="ECO:0007669"/>
    <property type="project" value="InterPro"/>
</dbReference>
<evidence type="ECO:0000259" key="13">
    <source>
        <dbReference type="PROSITE" id="PS52020"/>
    </source>
</evidence>
<dbReference type="GO" id="GO:0046872">
    <property type="term" value="F:metal ion binding"/>
    <property type="evidence" value="ECO:0007669"/>
    <property type="project" value="UniProtKB-KW"/>
</dbReference>
<evidence type="ECO:0000313" key="14">
    <source>
        <dbReference type="EMBL" id="QTE03663.1"/>
    </source>
</evidence>
<dbReference type="PRINTS" id="PR00228">
    <property type="entry name" value="GEMCOATCLVL1"/>
</dbReference>
<evidence type="ECO:0000256" key="1">
    <source>
        <dbReference type="ARBA" id="ARBA00004147"/>
    </source>
</evidence>
<keyword evidence="12" id="KW-0238">DNA-binding</keyword>
<feature type="domain" description="CRESS-DNA virus Rep endonuclease" evidence="13">
    <location>
        <begin position="4"/>
        <end position="107"/>
    </location>
</feature>
<keyword evidence="6" id="KW-0540">Nuclease</keyword>
<evidence type="ECO:0000256" key="12">
    <source>
        <dbReference type="ARBA" id="ARBA00023125"/>
    </source>
</evidence>
<dbReference type="EMBL" id="MW182998">
    <property type="protein sequence ID" value="QTE03663.1"/>
    <property type="molecule type" value="Genomic_DNA"/>
</dbReference>
<dbReference type="GO" id="GO:0016779">
    <property type="term" value="F:nucleotidyltransferase activity"/>
    <property type="evidence" value="ECO:0007669"/>
    <property type="project" value="UniProtKB-KW"/>
</dbReference>
<evidence type="ECO:0000256" key="4">
    <source>
        <dbReference type="ARBA" id="ARBA00022695"/>
    </source>
</evidence>
<dbReference type="GO" id="GO:0016787">
    <property type="term" value="F:hydrolase activity"/>
    <property type="evidence" value="ECO:0007669"/>
    <property type="project" value="UniProtKB-KW"/>
</dbReference>
<evidence type="ECO:0000256" key="8">
    <source>
        <dbReference type="ARBA" id="ARBA00022741"/>
    </source>
</evidence>
<keyword evidence="8" id="KW-0547">Nucleotide-binding</keyword>
<keyword evidence="3" id="KW-0808">Transferase</keyword>
<evidence type="ECO:0000256" key="2">
    <source>
        <dbReference type="ARBA" id="ARBA00022562"/>
    </source>
</evidence>
<dbReference type="PROSITE" id="PS52020">
    <property type="entry name" value="CRESS_DNA_REP"/>
    <property type="match status" value="1"/>
</dbReference>
<evidence type="ECO:0000256" key="7">
    <source>
        <dbReference type="ARBA" id="ARBA00022723"/>
    </source>
</evidence>
<dbReference type="Pfam" id="PF00799">
    <property type="entry name" value="Gemini_AL1"/>
    <property type="match status" value="1"/>
</dbReference>
<protein>
    <submittedName>
        <fullName evidence="14">Replication-associated protein</fullName>
    </submittedName>
</protein>
<evidence type="ECO:0000256" key="10">
    <source>
        <dbReference type="ARBA" id="ARBA00022801"/>
    </source>
</evidence>
<comment type="subcellular location">
    <subcellularLocation>
        <location evidence="1">Host nucleus</location>
    </subcellularLocation>
</comment>
<evidence type="ECO:0000256" key="11">
    <source>
        <dbReference type="ARBA" id="ARBA00023124"/>
    </source>
</evidence>
<dbReference type="SUPFAM" id="SSF55464">
    <property type="entry name" value="Origin of replication-binding domain, RBD-like"/>
    <property type="match status" value="1"/>
</dbReference>
<dbReference type="Gene3D" id="3.40.1310.20">
    <property type="match status" value="1"/>
</dbReference>
<keyword evidence="4" id="KW-0548">Nucleotidyltransferase</keyword>
<dbReference type="GO" id="GO:0000166">
    <property type="term" value="F:nucleotide binding"/>
    <property type="evidence" value="ECO:0007669"/>
    <property type="project" value="UniProtKB-KW"/>
</dbReference>
<name>A0A8A4XBQ7_9VIRU</name>
<accession>A0A8A4XBQ7</accession>
<proteinExistence type="predicted"/>
<keyword evidence="2" id="KW-1048">Host nucleus</keyword>
<dbReference type="GO" id="GO:0003677">
    <property type="term" value="F:DNA binding"/>
    <property type="evidence" value="ECO:0007669"/>
    <property type="project" value="UniProtKB-KW"/>
</dbReference>
<keyword evidence="7" id="KW-0479">Metal-binding</keyword>